<gene>
    <name evidence="12" type="ORF">ACFOSB_17765</name>
</gene>
<name>A0ABV7ZCA2_9DEIO</name>
<dbReference type="EC" id="2.7.1.180" evidence="2 11"/>
<keyword evidence="4 11" id="KW-0285">Flavoprotein</keyword>
<evidence type="ECO:0000256" key="2">
    <source>
        <dbReference type="ARBA" id="ARBA00011955"/>
    </source>
</evidence>
<dbReference type="PIRSF" id="PIRSF006268">
    <property type="entry name" value="ApbE"/>
    <property type="match status" value="1"/>
</dbReference>
<proteinExistence type="inferred from homology"/>
<keyword evidence="6 11" id="KW-0479">Metal-binding</keyword>
<evidence type="ECO:0000256" key="9">
    <source>
        <dbReference type="ARBA" id="ARBA00031306"/>
    </source>
</evidence>
<dbReference type="EMBL" id="JBHRZG010000024">
    <property type="protein sequence ID" value="MFC3834708.1"/>
    <property type="molecule type" value="Genomic_DNA"/>
</dbReference>
<evidence type="ECO:0000256" key="7">
    <source>
        <dbReference type="ARBA" id="ARBA00022827"/>
    </source>
</evidence>
<evidence type="ECO:0000256" key="6">
    <source>
        <dbReference type="ARBA" id="ARBA00022723"/>
    </source>
</evidence>
<dbReference type="Pfam" id="PF02424">
    <property type="entry name" value="ApbE"/>
    <property type="match status" value="1"/>
</dbReference>
<comment type="catalytic activity">
    <reaction evidence="10 11">
        <text>L-threonyl-[protein] + FAD = FMN-L-threonyl-[protein] + AMP + H(+)</text>
        <dbReference type="Rhea" id="RHEA:36847"/>
        <dbReference type="Rhea" id="RHEA-COMP:11060"/>
        <dbReference type="Rhea" id="RHEA-COMP:11061"/>
        <dbReference type="ChEBI" id="CHEBI:15378"/>
        <dbReference type="ChEBI" id="CHEBI:30013"/>
        <dbReference type="ChEBI" id="CHEBI:57692"/>
        <dbReference type="ChEBI" id="CHEBI:74257"/>
        <dbReference type="ChEBI" id="CHEBI:456215"/>
        <dbReference type="EC" id="2.7.1.180"/>
    </reaction>
</comment>
<evidence type="ECO:0000256" key="8">
    <source>
        <dbReference type="ARBA" id="ARBA00022842"/>
    </source>
</evidence>
<accession>A0ABV7ZCA2</accession>
<evidence type="ECO:0000256" key="10">
    <source>
        <dbReference type="ARBA" id="ARBA00048540"/>
    </source>
</evidence>
<evidence type="ECO:0000256" key="11">
    <source>
        <dbReference type="PIRNR" id="PIRNR006268"/>
    </source>
</evidence>
<dbReference type="InterPro" id="IPR024932">
    <property type="entry name" value="ApbE"/>
</dbReference>
<protein>
    <recommendedName>
        <fullName evidence="3 11">FAD:protein FMN transferase</fullName>
        <ecNumber evidence="2 11">2.7.1.180</ecNumber>
    </recommendedName>
    <alternativeName>
        <fullName evidence="9 11">Flavin transferase</fullName>
    </alternativeName>
</protein>
<keyword evidence="8 11" id="KW-0460">Magnesium</keyword>
<evidence type="ECO:0000313" key="12">
    <source>
        <dbReference type="EMBL" id="MFC3834708.1"/>
    </source>
</evidence>
<dbReference type="GO" id="GO:0016740">
    <property type="term" value="F:transferase activity"/>
    <property type="evidence" value="ECO:0007669"/>
    <property type="project" value="UniProtKB-KW"/>
</dbReference>
<comment type="similarity">
    <text evidence="11">Belongs to the ApbE family.</text>
</comment>
<keyword evidence="13" id="KW-1185">Reference proteome</keyword>
<keyword evidence="5 11" id="KW-0808">Transferase</keyword>
<comment type="caution">
    <text evidence="12">The sequence shown here is derived from an EMBL/GenBank/DDBJ whole genome shotgun (WGS) entry which is preliminary data.</text>
</comment>
<evidence type="ECO:0000256" key="1">
    <source>
        <dbReference type="ARBA" id="ARBA00001946"/>
    </source>
</evidence>
<dbReference type="RefSeq" id="WP_322472295.1">
    <property type="nucleotide sequence ID" value="NZ_JBHRZG010000024.1"/>
</dbReference>
<dbReference type="InterPro" id="IPR003374">
    <property type="entry name" value="ApbE-like_sf"/>
</dbReference>
<sequence length="320" mass="33471">MPSALSLLRSLCPPAHVRHVYERLLGTEVEVQVVADSRRRADEAEGAALAEIERLTDVLNRFDPDSELRRWLAYPDDRTAIGADLEAVLRLTDHWRQVSGGAFHPGADALGALWAAAARNRSLPDPAALGRLVHDLCADPWTLHGDGSATLHARYPLGLNALAKGYIVDRAAHAAAAVPGVREVLVNAGGDLRTAGPRGVVVAVADPRSRRDDLPPMARVRVTDAALASSGNAHRGVDIAGHWHSHVIDPRSGRPVSGTAGVTVVAPDCATADALATVAGVLDVPAALTVIDRQVGCAALIVTDTGHIHPSAGWAALTSG</sequence>
<evidence type="ECO:0000313" key="13">
    <source>
        <dbReference type="Proteomes" id="UP001595803"/>
    </source>
</evidence>
<dbReference type="PANTHER" id="PTHR30040">
    <property type="entry name" value="THIAMINE BIOSYNTHESIS LIPOPROTEIN APBE"/>
    <property type="match status" value="1"/>
</dbReference>
<comment type="cofactor">
    <cofactor evidence="1">
        <name>Mg(2+)</name>
        <dbReference type="ChEBI" id="CHEBI:18420"/>
    </cofactor>
</comment>
<dbReference type="PANTHER" id="PTHR30040:SF2">
    <property type="entry name" value="FAD:PROTEIN FMN TRANSFERASE"/>
    <property type="match status" value="1"/>
</dbReference>
<organism evidence="12 13">
    <name type="scientific">Deinococcus rufus</name>
    <dbReference type="NCBI Taxonomy" id="2136097"/>
    <lineage>
        <taxon>Bacteria</taxon>
        <taxon>Thermotogati</taxon>
        <taxon>Deinococcota</taxon>
        <taxon>Deinococci</taxon>
        <taxon>Deinococcales</taxon>
        <taxon>Deinococcaceae</taxon>
        <taxon>Deinococcus</taxon>
    </lineage>
</organism>
<evidence type="ECO:0000256" key="4">
    <source>
        <dbReference type="ARBA" id="ARBA00022630"/>
    </source>
</evidence>
<dbReference type="Gene3D" id="3.10.520.10">
    <property type="entry name" value="ApbE-like domains"/>
    <property type="match status" value="1"/>
</dbReference>
<evidence type="ECO:0000256" key="3">
    <source>
        <dbReference type="ARBA" id="ARBA00016337"/>
    </source>
</evidence>
<keyword evidence="7 11" id="KW-0274">FAD</keyword>
<dbReference type="SUPFAM" id="SSF143631">
    <property type="entry name" value="ApbE-like"/>
    <property type="match status" value="1"/>
</dbReference>
<reference evidence="13" key="1">
    <citation type="journal article" date="2019" name="Int. J. Syst. Evol. Microbiol.">
        <title>The Global Catalogue of Microorganisms (GCM) 10K type strain sequencing project: providing services to taxonomists for standard genome sequencing and annotation.</title>
        <authorList>
            <consortium name="The Broad Institute Genomics Platform"/>
            <consortium name="The Broad Institute Genome Sequencing Center for Infectious Disease"/>
            <person name="Wu L."/>
            <person name="Ma J."/>
        </authorList>
    </citation>
    <scope>NUCLEOTIDE SEQUENCE [LARGE SCALE GENOMIC DNA]</scope>
    <source>
        <strain evidence="13">CCTCC AB 2017081</strain>
    </source>
</reference>
<dbReference type="Proteomes" id="UP001595803">
    <property type="component" value="Unassembled WGS sequence"/>
</dbReference>
<evidence type="ECO:0000256" key="5">
    <source>
        <dbReference type="ARBA" id="ARBA00022679"/>
    </source>
</evidence>